<protein>
    <submittedName>
        <fullName evidence="2">Uncharacterized protein</fullName>
    </submittedName>
</protein>
<dbReference type="KEGG" id="wse:WALSEDRAFT_61652"/>
<name>I4Y551_WALMC</name>
<sequence length="123" mass="13524">MMFKQHNIGRLAVLCCLLLVPLFTLVESAPQLPQAQPGLSAKRQESNWMDTIANVDHATGTGNIRSGLASLYAMHLFQDMCDKDENGIIKNRVERITSKVAGVIFGVYGAYRLRNGFVAQSSP</sequence>
<reference evidence="2 3" key="1">
    <citation type="journal article" date="2012" name="Fungal Genet. Biol.">
        <title>The genome of the xerotolerant mold Wallemia sebi reveals adaptations to osmotic stress and suggests cryptic sexual reproduction.</title>
        <authorList>
            <person name="Padamsee M."/>
            <person name="Kumar T.K.A."/>
            <person name="Riley R."/>
            <person name="Binder M."/>
            <person name="Boyd A."/>
            <person name="Calvo A.M."/>
            <person name="Furukawa K."/>
            <person name="Hesse C."/>
            <person name="Hohmann S."/>
            <person name="James T.Y."/>
            <person name="LaButti K."/>
            <person name="Lapidus A."/>
            <person name="Lindquist E."/>
            <person name="Lucas S."/>
            <person name="Miller K."/>
            <person name="Shantappa S."/>
            <person name="Grigoriev I.V."/>
            <person name="Hibbett D.S."/>
            <person name="McLaughlin D.J."/>
            <person name="Spatafora J.W."/>
            <person name="Aime M.C."/>
        </authorList>
    </citation>
    <scope>NUCLEOTIDE SEQUENCE [LARGE SCALE GENOMIC DNA]</scope>
    <source>
        <strain evidence="3">ATCC MYA-4683 / CBS 633.66</strain>
    </source>
</reference>
<feature type="signal peptide" evidence="1">
    <location>
        <begin position="1"/>
        <end position="28"/>
    </location>
</feature>
<dbReference type="AlphaFoldDB" id="I4Y551"/>
<evidence type="ECO:0000313" key="2">
    <source>
        <dbReference type="EMBL" id="EIM19093.1"/>
    </source>
</evidence>
<accession>I4Y551</accession>
<dbReference type="GeneID" id="18474660"/>
<organism evidence="2 3">
    <name type="scientific">Wallemia mellicola (strain ATCC MYA-4683 / CBS 633.66)</name>
    <name type="common">Wallemia sebi (CBS 633.66)</name>
    <dbReference type="NCBI Taxonomy" id="671144"/>
    <lineage>
        <taxon>Eukaryota</taxon>
        <taxon>Fungi</taxon>
        <taxon>Dikarya</taxon>
        <taxon>Basidiomycota</taxon>
        <taxon>Wallemiomycotina</taxon>
        <taxon>Wallemiomycetes</taxon>
        <taxon>Wallemiales</taxon>
        <taxon>Wallemiaceae</taxon>
        <taxon>Wallemia</taxon>
    </lineage>
</organism>
<dbReference type="Proteomes" id="UP000005242">
    <property type="component" value="Unassembled WGS sequence"/>
</dbReference>
<feature type="chain" id="PRO_5003697403" evidence="1">
    <location>
        <begin position="29"/>
        <end position="123"/>
    </location>
</feature>
<keyword evidence="1" id="KW-0732">Signal</keyword>
<dbReference type="EMBL" id="JH668261">
    <property type="protein sequence ID" value="EIM19093.1"/>
    <property type="molecule type" value="Genomic_DNA"/>
</dbReference>
<evidence type="ECO:0000313" key="3">
    <source>
        <dbReference type="Proteomes" id="UP000005242"/>
    </source>
</evidence>
<proteinExistence type="predicted"/>
<dbReference type="HOGENOM" id="CLU_2016984_0_0_1"/>
<gene>
    <name evidence="2" type="ORF">WALSEDRAFT_61652</name>
</gene>
<dbReference type="InParanoid" id="I4Y551"/>
<evidence type="ECO:0000256" key="1">
    <source>
        <dbReference type="SAM" id="SignalP"/>
    </source>
</evidence>
<dbReference type="RefSeq" id="XP_006960877.1">
    <property type="nucleotide sequence ID" value="XM_006960815.1"/>
</dbReference>
<keyword evidence="3" id="KW-1185">Reference proteome</keyword>